<dbReference type="InterPro" id="IPR036102">
    <property type="entry name" value="OsmC/Ohrsf"/>
</dbReference>
<name>A0A927RDU4_9ACTN</name>
<dbReference type="EMBL" id="JADBEM010000001">
    <property type="protein sequence ID" value="MBE1611434.1"/>
    <property type="molecule type" value="Genomic_DNA"/>
</dbReference>
<dbReference type="Pfam" id="PF02566">
    <property type="entry name" value="OsmC"/>
    <property type="match status" value="1"/>
</dbReference>
<evidence type="ECO:0000313" key="1">
    <source>
        <dbReference type="EMBL" id="MBE1611434.1"/>
    </source>
</evidence>
<dbReference type="Proteomes" id="UP000638648">
    <property type="component" value="Unassembled WGS sequence"/>
</dbReference>
<protein>
    <submittedName>
        <fullName evidence="1">OsmC-like protein</fullName>
    </submittedName>
</protein>
<gene>
    <name evidence="1" type="ORF">HEB94_008282</name>
</gene>
<dbReference type="RefSeq" id="WP_192754649.1">
    <property type="nucleotide sequence ID" value="NZ_BAABJL010000042.1"/>
</dbReference>
<proteinExistence type="predicted"/>
<dbReference type="InterPro" id="IPR015946">
    <property type="entry name" value="KH_dom-like_a/b"/>
</dbReference>
<dbReference type="Gene3D" id="3.30.300.20">
    <property type="match status" value="1"/>
</dbReference>
<sequence length="148" mass="15923">MGRPFDGPEGTCVEVRSRAGDAYAVEVRGHQLHVDQPMVEGGSDTAPTPVELFVGSLAASVALHAGRFLARQGIAEDAMVVRASFRLSEEPPLRVEAVWVRVVVPRELPPGRLVGLREALERCTVTNTVRGAVRVDLEIDDYPSLAPG</sequence>
<comment type="caution">
    <text evidence="1">The sequence shown here is derived from an EMBL/GenBank/DDBJ whole genome shotgun (WGS) entry which is preliminary data.</text>
</comment>
<dbReference type="SUPFAM" id="SSF82784">
    <property type="entry name" value="OsmC-like"/>
    <property type="match status" value="1"/>
</dbReference>
<organism evidence="1 2">
    <name type="scientific">Actinopolymorpha pittospori</name>
    <dbReference type="NCBI Taxonomy" id="648752"/>
    <lineage>
        <taxon>Bacteria</taxon>
        <taxon>Bacillati</taxon>
        <taxon>Actinomycetota</taxon>
        <taxon>Actinomycetes</taxon>
        <taxon>Propionibacteriales</taxon>
        <taxon>Actinopolymorphaceae</taxon>
        <taxon>Actinopolymorpha</taxon>
    </lineage>
</organism>
<evidence type="ECO:0000313" key="2">
    <source>
        <dbReference type="Proteomes" id="UP000638648"/>
    </source>
</evidence>
<dbReference type="InterPro" id="IPR003718">
    <property type="entry name" value="OsmC/Ohr_fam"/>
</dbReference>
<dbReference type="PANTHER" id="PTHR39624">
    <property type="entry name" value="PROTEIN INVOLVED IN RIMO-MEDIATED BETA-METHYLTHIOLATION OF RIBOSOMAL PROTEIN S12 YCAO"/>
    <property type="match status" value="1"/>
</dbReference>
<dbReference type="AlphaFoldDB" id="A0A927RDU4"/>
<keyword evidence="2" id="KW-1185">Reference proteome</keyword>
<reference evidence="1" key="1">
    <citation type="submission" date="2020-10" db="EMBL/GenBank/DDBJ databases">
        <title>Sequencing the genomes of 1000 actinobacteria strains.</title>
        <authorList>
            <person name="Klenk H.-P."/>
        </authorList>
    </citation>
    <scope>NUCLEOTIDE SEQUENCE</scope>
    <source>
        <strain evidence="1">DSM 45354</strain>
    </source>
</reference>
<accession>A0A927RDU4</accession>
<dbReference type="PANTHER" id="PTHR39624:SF2">
    <property type="entry name" value="OSMC-LIKE PROTEIN"/>
    <property type="match status" value="1"/>
</dbReference>